<keyword evidence="2" id="KW-1185">Reference proteome</keyword>
<evidence type="ECO:0008006" key="3">
    <source>
        <dbReference type="Google" id="ProtNLM"/>
    </source>
</evidence>
<name>A0A8H6ZIT9_9AGAR</name>
<protein>
    <recommendedName>
        <fullName evidence="3">ATPase AAA-type core domain-containing protein</fullName>
    </recommendedName>
</protein>
<evidence type="ECO:0000313" key="1">
    <source>
        <dbReference type="EMBL" id="KAF7378172.1"/>
    </source>
</evidence>
<dbReference type="EMBL" id="JACAZH010000001">
    <property type="protein sequence ID" value="KAF7378172.1"/>
    <property type="molecule type" value="Genomic_DNA"/>
</dbReference>
<evidence type="ECO:0000313" key="2">
    <source>
        <dbReference type="Proteomes" id="UP000623467"/>
    </source>
</evidence>
<proteinExistence type="predicted"/>
<organism evidence="1 2">
    <name type="scientific">Mycena sanguinolenta</name>
    <dbReference type="NCBI Taxonomy" id="230812"/>
    <lineage>
        <taxon>Eukaryota</taxon>
        <taxon>Fungi</taxon>
        <taxon>Dikarya</taxon>
        <taxon>Basidiomycota</taxon>
        <taxon>Agaricomycotina</taxon>
        <taxon>Agaricomycetes</taxon>
        <taxon>Agaricomycetidae</taxon>
        <taxon>Agaricales</taxon>
        <taxon>Marasmiineae</taxon>
        <taxon>Mycenaceae</taxon>
        <taxon>Mycena</taxon>
    </lineage>
</organism>
<dbReference type="OrthoDB" id="192148at2759"/>
<comment type="caution">
    <text evidence="1">The sequence shown here is derived from an EMBL/GenBank/DDBJ whole genome shotgun (WGS) entry which is preliminary data.</text>
</comment>
<reference evidence="1" key="1">
    <citation type="submission" date="2020-05" db="EMBL/GenBank/DDBJ databases">
        <title>Mycena genomes resolve the evolution of fungal bioluminescence.</title>
        <authorList>
            <person name="Tsai I.J."/>
        </authorList>
    </citation>
    <scope>NUCLEOTIDE SEQUENCE</scope>
    <source>
        <strain evidence="1">160909Yilan</strain>
    </source>
</reference>
<accession>A0A8H6ZIT9</accession>
<dbReference type="AlphaFoldDB" id="A0A8H6ZIT9"/>
<gene>
    <name evidence="1" type="ORF">MSAN_00241700</name>
</gene>
<sequence length="442" mass="48516">MFGVHRYFIECTGTRDAKQLVAVVAFNLGLEGHGRNDVIRHLTSIATESTPVLLVLDALDRAWKPHENRNDVEDFLSLLADLPYLTLVVTVRGGQRPRQVKWTLPFLPALQPLPPLLQDTQNHPGTITHMAFLASFEGCSSLVARWAQDGAALPLDKAERTPRPKAFFTENIFLSEEPEEMYSPTVAAESDFSLLDPGARVQESMPTIDFLASFEGCSSVAARWAQEGAAPLPDRAERAPRLEVPRHILSVLVPRHILVSVLTAHRSDDSATAVFMLPASPKIFNGRNEEVQHTRTITLSQPARIAICGPEGMGKLAVGLAASHSPEISKVFGVHSYNVECDGTRDAKQLVAVIAFHLGLDGHGRKHFCFTIPVTVRGGKCPRQVKFSPALQTFLLSAVRTTFLDISDVAPDELDLESPRDRSEQPTHMAVLMSFEACLSLV</sequence>
<dbReference type="Proteomes" id="UP000623467">
    <property type="component" value="Unassembled WGS sequence"/>
</dbReference>